<dbReference type="GO" id="GO:0000155">
    <property type="term" value="F:phosphorelay sensor kinase activity"/>
    <property type="evidence" value="ECO:0007669"/>
    <property type="project" value="InterPro"/>
</dbReference>
<proteinExistence type="predicted"/>
<dbReference type="Proteomes" id="UP000176299">
    <property type="component" value="Unassembled WGS sequence"/>
</dbReference>
<organism evidence="15 16">
    <name type="scientific">Candidatus Woykebacteria bacterium GWA1_44_8</name>
    <dbReference type="NCBI Taxonomy" id="1802591"/>
    <lineage>
        <taxon>Bacteria</taxon>
        <taxon>Candidatus Woykeibacteriota</taxon>
    </lineage>
</organism>
<dbReference type="STRING" id="1802591.A2113_02970"/>
<evidence type="ECO:0000256" key="9">
    <source>
        <dbReference type="ARBA" id="ARBA00022777"/>
    </source>
</evidence>
<comment type="catalytic activity">
    <reaction evidence="1">
        <text>ATP + protein L-histidine = ADP + protein N-phospho-L-histidine.</text>
        <dbReference type="EC" id="2.7.13.3"/>
    </reaction>
</comment>
<keyword evidence="13" id="KW-1133">Transmembrane helix</keyword>
<dbReference type="AlphaFoldDB" id="A0A1G1W0Z2"/>
<keyword evidence="11" id="KW-0902">Two-component regulatory system</keyword>
<dbReference type="EMBL" id="MHCN01000018">
    <property type="protein sequence ID" value="OGY21067.1"/>
    <property type="molecule type" value="Genomic_DNA"/>
</dbReference>
<evidence type="ECO:0000256" key="11">
    <source>
        <dbReference type="ARBA" id="ARBA00023012"/>
    </source>
</evidence>
<keyword evidence="7" id="KW-0808">Transferase</keyword>
<dbReference type="Pfam" id="PF00512">
    <property type="entry name" value="HisKA"/>
    <property type="match status" value="1"/>
</dbReference>
<dbReference type="PRINTS" id="PR00344">
    <property type="entry name" value="BCTRLSENSOR"/>
</dbReference>
<dbReference type="InterPro" id="IPR003661">
    <property type="entry name" value="HisK_dim/P_dom"/>
</dbReference>
<dbReference type="InterPro" id="IPR005467">
    <property type="entry name" value="His_kinase_dom"/>
</dbReference>
<evidence type="ECO:0000256" key="3">
    <source>
        <dbReference type="ARBA" id="ARBA00004314"/>
    </source>
</evidence>
<dbReference type="PANTHER" id="PTHR43547:SF2">
    <property type="entry name" value="HYBRID SIGNAL TRANSDUCTION HISTIDINE KINASE C"/>
    <property type="match status" value="1"/>
</dbReference>
<reference evidence="15 16" key="1">
    <citation type="journal article" date="2016" name="Nat. Commun.">
        <title>Thousands of microbial genomes shed light on interconnected biogeochemical processes in an aquifer system.</title>
        <authorList>
            <person name="Anantharaman K."/>
            <person name="Brown C.T."/>
            <person name="Hug L.A."/>
            <person name="Sharon I."/>
            <person name="Castelle C.J."/>
            <person name="Probst A.J."/>
            <person name="Thomas B.C."/>
            <person name="Singh A."/>
            <person name="Wilkins M.J."/>
            <person name="Karaoz U."/>
            <person name="Brodie E.L."/>
            <person name="Williams K.H."/>
            <person name="Hubbard S.S."/>
            <person name="Banfield J.F."/>
        </authorList>
    </citation>
    <scope>NUCLEOTIDE SEQUENCE [LARGE SCALE GENOMIC DNA]</scope>
</reference>
<dbReference type="Pfam" id="PF02518">
    <property type="entry name" value="HATPase_c"/>
    <property type="match status" value="1"/>
</dbReference>
<evidence type="ECO:0000256" key="1">
    <source>
        <dbReference type="ARBA" id="ARBA00000085"/>
    </source>
</evidence>
<dbReference type="GO" id="GO:0005886">
    <property type="term" value="C:plasma membrane"/>
    <property type="evidence" value="ECO:0007669"/>
    <property type="project" value="UniProtKB-SubCell"/>
</dbReference>
<evidence type="ECO:0000256" key="5">
    <source>
        <dbReference type="ARBA" id="ARBA00022475"/>
    </source>
</evidence>
<dbReference type="SMART" id="SM00388">
    <property type="entry name" value="HisKA"/>
    <property type="match status" value="1"/>
</dbReference>
<dbReference type="InterPro" id="IPR003594">
    <property type="entry name" value="HATPase_dom"/>
</dbReference>
<dbReference type="GO" id="GO:0005524">
    <property type="term" value="F:ATP binding"/>
    <property type="evidence" value="ECO:0007669"/>
    <property type="project" value="UniProtKB-KW"/>
</dbReference>
<dbReference type="FunFam" id="3.30.565.10:FF:000023">
    <property type="entry name" value="PAS domain-containing sensor histidine kinase"/>
    <property type="match status" value="1"/>
</dbReference>
<dbReference type="EC" id="2.7.13.3" evidence="4"/>
<evidence type="ECO:0000256" key="6">
    <source>
        <dbReference type="ARBA" id="ARBA00022553"/>
    </source>
</evidence>
<evidence type="ECO:0000313" key="15">
    <source>
        <dbReference type="EMBL" id="OGY21067.1"/>
    </source>
</evidence>
<feature type="transmembrane region" description="Helical" evidence="13">
    <location>
        <begin position="184"/>
        <end position="205"/>
    </location>
</feature>
<dbReference type="InterPro" id="IPR004358">
    <property type="entry name" value="Sig_transdc_His_kin-like_C"/>
</dbReference>
<evidence type="ECO:0000256" key="13">
    <source>
        <dbReference type="SAM" id="Phobius"/>
    </source>
</evidence>
<evidence type="ECO:0000313" key="16">
    <source>
        <dbReference type="Proteomes" id="UP000176299"/>
    </source>
</evidence>
<keyword evidence="8" id="KW-0547">Nucleotide-binding</keyword>
<comment type="subcellular location">
    <subcellularLocation>
        <location evidence="2">Cell membrane</location>
    </subcellularLocation>
    <subcellularLocation>
        <location evidence="3">Membrane raft</location>
        <topology evidence="3">Multi-pass membrane protein</topology>
    </subcellularLocation>
</comment>
<dbReference type="SMART" id="SM00387">
    <property type="entry name" value="HATPase_c"/>
    <property type="match status" value="1"/>
</dbReference>
<dbReference type="Gene3D" id="3.30.565.10">
    <property type="entry name" value="Histidine kinase-like ATPase, C-terminal domain"/>
    <property type="match status" value="1"/>
</dbReference>
<evidence type="ECO:0000256" key="4">
    <source>
        <dbReference type="ARBA" id="ARBA00012438"/>
    </source>
</evidence>
<feature type="transmembrane region" description="Helical" evidence="13">
    <location>
        <begin position="15"/>
        <end position="37"/>
    </location>
</feature>
<keyword evidence="9" id="KW-0418">Kinase</keyword>
<sequence length="451" mass="49927">MNIPVLSKLNENKEFFYALALILLIPAAFVANTYFFVQRLNNDFNTELTAKANLATSVLSSTLKETATNSAKLKAQVEKVATDSADIKGLTVISFEKGAPVALATNEGEEALSTETVLLSKLAWTTGQPYTTKHEVLNEEGKTIRLWQVSSPMRNGETNLAVINLKVSGEKSDALINSLERDSLIFTIAALFVVVLLLLNHFRFFGYARLFQKLKEVDEMKDNFISLASHELRTPVTALRGFAELALRKLKSGRVQEATEDLDKVNKSAEGIASLVNDLLDVSRIEQKRLKLEISKIELTAVLTTIISELKVQADQKGLALNYLKPQGGLFIAADPQKLNQIFVNLVGNAIKYTQKGSVEISHEIDGDQIKTFVKDTGIGIPAEEMPHLFEKFHRVQNEATQQIRGTGLGLWITKQLIEMMKGKIFVESIENTGTKVIVVFPQAKPPEVKV</sequence>
<dbReference type="CDD" id="cd00082">
    <property type="entry name" value="HisKA"/>
    <property type="match status" value="1"/>
</dbReference>
<evidence type="ECO:0000256" key="8">
    <source>
        <dbReference type="ARBA" id="ARBA00022741"/>
    </source>
</evidence>
<dbReference type="SUPFAM" id="SSF47384">
    <property type="entry name" value="Homodimeric domain of signal transducing histidine kinase"/>
    <property type="match status" value="1"/>
</dbReference>
<name>A0A1G1W0Z2_9BACT</name>
<dbReference type="SUPFAM" id="SSF55874">
    <property type="entry name" value="ATPase domain of HSP90 chaperone/DNA topoisomerase II/histidine kinase"/>
    <property type="match status" value="1"/>
</dbReference>
<evidence type="ECO:0000256" key="10">
    <source>
        <dbReference type="ARBA" id="ARBA00022840"/>
    </source>
</evidence>
<dbReference type="PROSITE" id="PS50109">
    <property type="entry name" value="HIS_KIN"/>
    <property type="match status" value="1"/>
</dbReference>
<keyword evidence="10" id="KW-0067">ATP-binding</keyword>
<dbReference type="PANTHER" id="PTHR43547">
    <property type="entry name" value="TWO-COMPONENT HISTIDINE KINASE"/>
    <property type="match status" value="1"/>
</dbReference>
<protein>
    <recommendedName>
        <fullName evidence="4">histidine kinase</fullName>
        <ecNumber evidence="4">2.7.13.3</ecNumber>
    </recommendedName>
</protein>
<comment type="caution">
    <text evidence="15">The sequence shown here is derived from an EMBL/GenBank/DDBJ whole genome shotgun (WGS) entry which is preliminary data.</text>
</comment>
<evidence type="ECO:0000256" key="12">
    <source>
        <dbReference type="ARBA" id="ARBA00023136"/>
    </source>
</evidence>
<dbReference type="InterPro" id="IPR036890">
    <property type="entry name" value="HATPase_C_sf"/>
</dbReference>
<dbReference type="GO" id="GO:0045121">
    <property type="term" value="C:membrane raft"/>
    <property type="evidence" value="ECO:0007669"/>
    <property type="project" value="UniProtKB-SubCell"/>
</dbReference>
<keyword evidence="12 13" id="KW-0472">Membrane</keyword>
<dbReference type="InterPro" id="IPR036097">
    <property type="entry name" value="HisK_dim/P_sf"/>
</dbReference>
<evidence type="ECO:0000256" key="7">
    <source>
        <dbReference type="ARBA" id="ARBA00022679"/>
    </source>
</evidence>
<accession>A0A1G1W0Z2</accession>
<feature type="domain" description="Histidine kinase" evidence="14">
    <location>
        <begin position="227"/>
        <end position="445"/>
    </location>
</feature>
<evidence type="ECO:0000259" key="14">
    <source>
        <dbReference type="PROSITE" id="PS50109"/>
    </source>
</evidence>
<dbReference type="Gene3D" id="1.10.287.130">
    <property type="match status" value="1"/>
</dbReference>
<evidence type="ECO:0000256" key="2">
    <source>
        <dbReference type="ARBA" id="ARBA00004236"/>
    </source>
</evidence>
<keyword evidence="6" id="KW-0597">Phosphoprotein</keyword>
<dbReference type="FunFam" id="1.10.287.130:FF:000001">
    <property type="entry name" value="Two-component sensor histidine kinase"/>
    <property type="match status" value="1"/>
</dbReference>
<keyword evidence="13" id="KW-0812">Transmembrane</keyword>
<keyword evidence="5" id="KW-1003">Cell membrane</keyword>
<gene>
    <name evidence="15" type="ORF">A2113_02970</name>
</gene>